<dbReference type="Gene3D" id="3.40.1810.10">
    <property type="entry name" value="Transcription factor, MADS-box"/>
    <property type="match status" value="1"/>
</dbReference>
<evidence type="ECO:0000313" key="7">
    <source>
        <dbReference type="EMBL" id="MCD7462795.1"/>
    </source>
</evidence>
<evidence type="ECO:0000256" key="3">
    <source>
        <dbReference type="ARBA" id="ARBA00023125"/>
    </source>
</evidence>
<reference evidence="7 8" key="1">
    <citation type="journal article" date="2021" name="BMC Genomics">
        <title>Datura genome reveals duplications of psychoactive alkaloid biosynthetic genes and high mutation rate following tissue culture.</title>
        <authorList>
            <person name="Rajewski A."/>
            <person name="Carter-House D."/>
            <person name="Stajich J."/>
            <person name="Litt A."/>
        </authorList>
    </citation>
    <scope>NUCLEOTIDE SEQUENCE [LARGE SCALE GENOMIC DNA]</scope>
    <source>
        <strain evidence="7">AR-01</strain>
    </source>
</reference>
<comment type="subcellular location">
    <subcellularLocation>
        <location evidence="1">Nucleus</location>
    </subcellularLocation>
</comment>
<protein>
    <recommendedName>
        <fullName evidence="6">MADS-box domain-containing protein</fullName>
    </recommendedName>
</protein>
<dbReference type="Proteomes" id="UP000823775">
    <property type="component" value="Unassembled WGS sequence"/>
</dbReference>
<keyword evidence="3" id="KW-0238">DNA-binding</keyword>
<gene>
    <name evidence="7" type="ORF">HAX54_049375</name>
</gene>
<name>A0ABS8SVG0_DATST</name>
<organism evidence="7 8">
    <name type="scientific">Datura stramonium</name>
    <name type="common">Jimsonweed</name>
    <name type="synonym">Common thornapple</name>
    <dbReference type="NCBI Taxonomy" id="4076"/>
    <lineage>
        <taxon>Eukaryota</taxon>
        <taxon>Viridiplantae</taxon>
        <taxon>Streptophyta</taxon>
        <taxon>Embryophyta</taxon>
        <taxon>Tracheophyta</taxon>
        <taxon>Spermatophyta</taxon>
        <taxon>Magnoliopsida</taxon>
        <taxon>eudicotyledons</taxon>
        <taxon>Gunneridae</taxon>
        <taxon>Pentapetalae</taxon>
        <taxon>asterids</taxon>
        <taxon>lamiids</taxon>
        <taxon>Solanales</taxon>
        <taxon>Solanaceae</taxon>
        <taxon>Solanoideae</taxon>
        <taxon>Datureae</taxon>
        <taxon>Datura</taxon>
    </lineage>
</organism>
<comment type="caution">
    <text evidence="7">The sequence shown here is derived from an EMBL/GenBank/DDBJ whole genome shotgun (WGS) entry which is preliminary data.</text>
</comment>
<sequence>MEKKKSKGRRKIPMEKIENPDDRFASFSKRRASLYKKASKLVKECDVDIGMMIASPTGKPFSFFHPTVDAVVSRFQNPDMQLSPSTHLVACHTRNKVNQLNNRLEEFDTIEGQVISQKKLYDEVMKTRERGWWESIEQLNKEEVAEFDSWLSIVGSDMHSRLNQLENGASTSQSHFETKSKP</sequence>
<evidence type="ECO:0000259" key="6">
    <source>
        <dbReference type="PROSITE" id="PS50066"/>
    </source>
</evidence>
<keyword evidence="8" id="KW-1185">Reference proteome</keyword>
<dbReference type="SUPFAM" id="SSF55455">
    <property type="entry name" value="SRF-like"/>
    <property type="match status" value="1"/>
</dbReference>
<dbReference type="EMBL" id="JACEIK010000836">
    <property type="protein sequence ID" value="MCD7462795.1"/>
    <property type="molecule type" value="Genomic_DNA"/>
</dbReference>
<dbReference type="SMART" id="SM00432">
    <property type="entry name" value="MADS"/>
    <property type="match status" value="1"/>
</dbReference>
<dbReference type="PANTHER" id="PTHR11945:SF613">
    <property type="entry name" value="AGAMOUS-LIKE MADS-BOX PROTEIN AGL62"/>
    <property type="match status" value="1"/>
</dbReference>
<accession>A0ABS8SVG0</accession>
<evidence type="ECO:0000256" key="1">
    <source>
        <dbReference type="ARBA" id="ARBA00004123"/>
    </source>
</evidence>
<keyword evidence="4" id="KW-0804">Transcription</keyword>
<dbReference type="PROSITE" id="PS50066">
    <property type="entry name" value="MADS_BOX_2"/>
    <property type="match status" value="1"/>
</dbReference>
<keyword evidence="2" id="KW-0805">Transcription regulation</keyword>
<proteinExistence type="predicted"/>
<evidence type="ECO:0000256" key="5">
    <source>
        <dbReference type="ARBA" id="ARBA00023242"/>
    </source>
</evidence>
<dbReference type="PANTHER" id="PTHR11945">
    <property type="entry name" value="MADS BOX PROTEIN"/>
    <property type="match status" value="1"/>
</dbReference>
<dbReference type="Pfam" id="PF00319">
    <property type="entry name" value="SRF-TF"/>
    <property type="match status" value="1"/>
</dbReference>
<dbReference type="PRINTS" id="PR00404">
    <property type="entry name" value="MADSDOMAIN"/>
</dbReference>
<feature type="domain" description="MADS-box" evidence="6">
    <location>
        <begin position="7"/>
        <end position="67"/>
    </location>
</feature>
<evidence type="ECO:0000313" key="8">
    <source>
        <dbReference type="Proteomes" id="UP000823775"/>
    </source>
</evidence>
<dbReference type="InterPro" id="IPR036879">
    <property type="entry name" value="TF_MADSbox_sf"/>
</dbReference>
<keyword evidence="5" id="KW-0539">Nucleus</keyword>
<evidence type="ECO:0000256" key="4">
    <source>
        <dbReference type="ARBA" id="ARBA00023163"/>
    </source>
</evidence>
<dbReference type="InterPro" id="IPR002100">
    <property type="entry name" value="TF_MADSbox"/>
</dbReference>
<evidence type="ECO:0000256" key="2">
    <source>
        <dbReference type="ARBA" id="ARBA00023015"/>
    </source>
</evidence>